<feature type="region of interest" description="Disordered" evidence="1">
    <location>
        <begin position="1"/>
        <end position="41"/>
    </location>
</feature>
<dbReference type="InterPro" id="IPR021514">
    <property type="entry name" value="DUF3176"/>
</dbReference>
<keyword evidence="2" id="KW-1133">Transmembrane helix</keyword>
<reference evidence="3" key="1">
    <citation type="journal article" date="2023" name="Mol. Phylogenet. Evol.">
        <title>Genome-scale phylogeny and comparative genomics of the fungal order Sordariales.</title>
        <authorList>
            <person name="Hensen N."/>
            <person name="Bonometti L."/>
            <person name="Westerberg I."/>
            <person name="Brannstrom I.O."/>
            <person name="Guillou S."/>
            <person name="Cros-Aarteil S."/>
            <person name="Calhoun S."/>
            <person name="Haridas S."/>
            <person name="Kuo A."/>
            <person name="Mondo S."/>
            <person name="Pangilinan J."/>
            <person name="Riley R."/>
            <person name="LaButti K."/>
            <person name="Andreopoulos B."/>
            <person name="Lipzen A."/>
            <person name="Chen C."/>
            <person name="Yan M."/>
            <person name="Daum C."/>
            <person name="Ng V."/>
            <person name="Clum A."/>
            <person name="Steindorff A."/>
            <person name="Ohm R.A."/>
            <person name="Martin F."/>
            <person name="Silar P."/>
            <person name="Natvig D.O."/>
            <person name="Lalanne C."/>
            <person name="Gautier V."/>
            <person name="Ament-Velasquez S.L."/>
            <person name="Kruys A."/>
            <person name="Hutchinson M.I."/>
            <person name="Powell A.J."/>
            <person name="Barry K."/>
            <person name="Miller A.N."/>
            <person name="Grigoriev I.V."/>
            <person name="Debuchy R."/>
            <person name="Gladieux P."/>
            <person name="Hiltunen Thoren M."/>
            <person name="Johannesson H."/>
        </authorList>
    </citation>
    <scope>NUCLEOTIDE SEQUENCE</scope>
    <source>
        <strain evidence="3">PSN243</strain>
    </source>
</reference>
<comment type="caution">
    <text evidence="3">The sequence shown here is derived from an EMBL/GenBank/DDBJ whole genome shotgun (WGS) entry which is preliminary data.</text>
</comment>
<organism evidence="3 4">
    <name type="scientific">Podospora aff. communis PSN243</name>
    <dbReference type="NCBI Taxonomy" id="3040156"/>
    <lineage>
        <taxon>Eukaryota</taxon>
        <taxon>Fungi</taxon>
        <taxon>Dikarya</taxon>
        <taxon>Ascomycota</taxon>
        <taxon>Pezizomycotina</taxon>
        <taxon>Sordariomycetes</taxon>
        <taxon>Sordariomycetidae</taxon>
        <taxon>Sordariales</taxon>
        <taxon>Podosporaceae</taxon>
        <taxon>Podospora</taxon>
    </lineage>
</organism>
<feature type="region of interest" description="Disordered" evidence="1">
    <location>
        <begin position="659"/>
        <end position="681"/>
    </location>
</feature>
<feature type="compositionally biased region" description="Polar residues" evidence="1">
    <location>
        <begin position="1"/>
        <end position="12"/>
    </location>
</feature>
<name>A0AAV9G7L2_9PEZI</name>
<dbReference type="PANTHER" id="PTHR35394">
    <property type="entry name" value="DUF3176 DOMAIN-CONTAINING PROTEIN"/>
    <property type="match status" value="1"/>
</dbReference>
<dbReference type="PANTHER" id="PTHR35394:SF5">
    <property type="entry name" value="DUF3176 DOMAIN-CONTAINING PROTEIN"/>
    <property type="match status" value="1"/>
</dbReference>
<reference evidence="3" key="2">
    <citation type="submission" date="2023-05" db="EMBL/GenBank/DDBJ databases">
        <authorList>
            <consortium name="Lawrence Berkeley National Laboratory"/>
            <person name="Steindorff A."/>
            <person name="Hensen N."/>
            <person name="Bonometti L."/>
            <person name="Westerberg I."/>
            <person name="Brannstrom I.O."/>
            <person name="Guillou S."/>
            <person name="Cros-Aarteil S."/>
            <person name="Calhoun S."/>
            <person name="Haridas S."/>
            <person name="Kuo A."/>
            <person name="Mondo S."/>
            <person name="Pangilinan J."/>
            <person name="Riley R."/>
            <person name="Labutti K."/>
            <person name="Andreopoulos B."/>
            <person name="Lipzen A."/>
            <person name="Chen C."/>
            <person name="Yanf M."/>
            <person name="Daum C."/>
            <person name="Ng V."/>
            <person name="Clum A."/>
            <person name="Ohm R."/>
            <person name="Martin F."/>
            <person name="Silar P."/>
            <person name="Natvig D."/>
            <person name="Lalanne C."/>
            <person name="Gautier V."/>
            <person name="Ament-Velasquez S.L."/>
            <person name="Kruys A."/>
            <person name="Hutchinson M.I."/>
            <person name="Powell A.J."/>
            <person name="Barry K."/>
            <person name="Miller A.N."/>
            <person name="Grigoriev I.V."/>
            <person name="Debuchy R."/>
            <person name="Gladieux P."/>
            <person name="Thoren M.H."/>
            <person name="Johannesson H."/>
        </authorList>
    </citation>
    <scope>NUCLEOTIDE SEQUENCE</scope>
    <source>
        <strain evidence="3">PSN243</strain>
    </source>
</reference>
<sequence>MGARPTTPQMTGINGGPSLSEPAAVDALPPSEATEIDPNNKANEEYHVFSHRDSSRNGQDLRPWLPDFVFCTFGTVFCTVVIILAHKAGGRQPPGIDPIGRIEISFTALLALFSELTKMALAPAIASSLVQLSLVRFVTRSQPLTRHLDYETAARGPWGSVKLLFKPARGISWFARLAALCVLTFLLTGPLTQLALGVDTVLVRTGEPNAASVPVSRMISRWNGTHYVTAPFDRTAVLQAIRTGASPQNDTVPYVQPKCLTGDCDFPVVSSLAICSATSNLTEQARNSPRIQGVVMAQMDSIFKRMGDAGPPVIGDPPLFMLAVAANDQPTGAFEQAIVDTTSVDLILAFSNEPILLSGGVPKDFSNVQFVEIAFHFCTVAYEARVRNGTATTVELSRGAKILSPSPGNASTTLNILTNPRFMDCYNPTLPKCQGYGDEVPDGAATKGQLWIDLWTALTLSFTLQLSLTGGILQTGELTEFVRGGDASLALSTGLLGDEPGLRPYAPDVQLRNIERTASNIARALSNTMRLLAPAAGQAPVVVEGTAYRLRAVYTVRLHWLALIVCQNIAAWLIFLRAVWLSRRCRLEAIREEPLAKEHILMRSDDVLPRRLSHGQKVADIAGDTVVRLYRDRVDGFLKFCVAECANMGCHENVVDDLEKGAGNGKETQQLPTRLRKRPKQ</sequence>
<feature type="transmembrane region" description="Helical" evidence="2">
    <location>
        <begin position="173"/>
        <end position="196"/>
    </location>
</feature>
<dbReference type="EMBL" id="MU865991">
    <property type="protein sequence ID" value="KAK4443536.1"/>
    <property type="molecule type" value="Genomic_DNA"/>
</dbReference>
<proteinExistence type="predicted"/>
<dbReference type="AlphaFoldDB" id="A0AAV9G7L2"/>
<dbReference type="Proteomes" id="UP001321760">
    <property type="component" value="Unassembled WGS sequence"/>
</dbReference>
<evidence type="ECO:0000256" key="1">
    <source>
        <dbReference type="SAM" id="MobiDB-lite"/>
    </source>
</evidence>
<keyword evidence="4" id="KW-1185">Reference proteome</keyword>
<evidence type="ECO:0000256" key="2">
    <source>
        <dbReference type="SAM" id="Phobius"/>
    </source>
</evidence>
<accession>A0AAV9G7L2</accession>
<keyword evidence="2" id="KW-0472">Membrane</keyword>
<keyword evidence="2" id="KW-0812">Transmembrane</keyword>
<feature type="transmembrane region" description="Helical" evidence="2">
    <location>
        <begin position="558"/>
        <end position="581"/>
    </location>
</feature>
<evidence type="ECO:0000313" key="3">
    <source>
        <dbReference type="EMBL" id="KAK4443536.1"/>
    </source>
</evidence>
<gene>
    <name evidence="3" type="ORF">QBC34DRAFT_443290</name>
</gene>
<protein>
    <submittedName>
        <fullName evidence="3">Uncharacterized protein</fullName>
    </submittedName>
</protein>
<evidence type="ECO:0000313" key="4">
    <source>
        <dbReference type="Proteomes" id="UP001321760"/>
    </source>
</evidence>
<feature type="transmembrane region" description="Helical" evidence="2">
    <location>
        <begin position="64"/>
        <end position="86"/>
    </location>
</feature>
<dbReference type="Pfam" id="PF11374">
    <property type="entry name" value="DUF3176"/>
    <property type="match status" value="1"/>
</dbReference>